<dbReference type="SUPFAM" id="SSF54236">
    <property type="entry name" value="Ubiquitin-like"/>
    <property type="match status" value="1"/>
</dbReference>
<dbReference type="GO" id="GO:0043130">
    <property type="term" value="F:ubiquitin binding"/>
    <property type="evidence" value="ECO:0007669"/>
    <property type="project" value="UniProtKB-UniRule"/>
</dbReference>
<feature type="compositionally biased region" description="Polar residues" evidence="2">
    <location>
        <begin position="330"/>
        <end position="341"/>
    </location>
</feature>
<dbReference type="Pfam" id="PF00627">
    <property type="entry name" value="UBA"/>
    <property type="match status" value="1"/>
</dbReference>
<dbReference type="InterPro" id="IPR015940">
    <property type="entry name" value="UBA"/>
</dbReference>
<dbReference type="InterPro" id="IPR015360">
    <property type="entry name" value="XPC-bd"/>
</dbReference>
<feature type="compositionally biased region" description="Polar residues" evidence="2">
    <location>
        <begin position="164"/>
        <end position="177"/>
    </location>
</feature>
<dbReference type="GO" id="GO:0006289">
    <property type="term" value="P:nucleotide-excision repair"/>
    <property type="evidence" value="ECO:0007669"/>
    <property type="project" value="UniProtKB-UniRule"/>
</dbReference>
<evidence type="ECO:0000256" key="2">
    <source>
        <dbReference type="SAM" id="MobiDB-lite"/>
    </source>
</evidence>
<evidence type="ECO:0000259" key="3">
    <source>
        <dbReference type="PROSITE" id="PS50030"/>
    </source>
</evidence>
<feature type="domain" description="UBA" evidence="3">
    <location>
        <begin position="380"/>
        <end position="420"/>
    </location>
</feature>
<dbReference type="InterPro" id="IPR000626">
    <property type="entry name" value="Ubiquitin-like_dom"/>
</dbReference>
<evidence type="ECO:0000259" key="4">
    <source>
        <dbReference type="PROSITE" id="PS50053"/>
    </source>
</evidence>
<comment type="function">
    <text evidence="1">Multiubiquitin chain receptor involved in modulation of proteasomal degradation. Involved in nucleotide excision repair.</text>
</comment>
<feature type="domain" description="Ubiquitin-like" evidence="4">
    <location>
        <begin position="1"/>
        <end position="80"/>
    </location>
</feature>
<dbReference type="GO" id="GO:0005829">
    <property type="term" value="C:cytosol"/>
    <property type="evidence" value="ECO:0007669"/>
    <property type="project" value="TreeGrafter"/>
</dbReference>
<feature type="compositionally biased region" description="Low complexity" evidence="2">
    <location>
        <begin position="351"/>
        <end position="362"/>
    </location>
</feature>
<dbReference type="EMBL" id="CAJNOV010017214">
    <property type="protein sequence ID" value="CAF1603777.1"/>
    <property type="molecule type" value="Genomic_DNA"/>
</dbReference>
<dbReference type="InterPro" id="IPR036353">
    <property type="entry name" value="XPC-bd_sf"/>
</dbReference>
<reference evidence="5" key="1">
    <citation type="submission" date="2021-02" db="EMBL/GenBank/DDBJ databases">
        <authorList>
            <person name="Nowell W R."/>
        </authorList>
    </citation>
    <scope>NUCLEOTIDE SEQUENCE</scope>
</reference>
<dbReference type="CDD" id="cd14281">
    <property type="entry name" value="UBA2_Rad23_like"/>
    <property type="match status" value="1"/>
</dbReference>
<evidence type="ECO:0000313" key="5">
    <source>
        <dbReference type="EMBL" id="CAF1603777.1"/>
    </source>
</evidence>
<proteinExistence type="inferred from homology"/>
<dbReference type="SUPFAM" id="SSF101238">
    <property type="entry name" value="XPC-binding domain"/>
    <property type="match status" value="1"/>
</dbReference>
<feature type="domain" description="UBA" evidence="3">
    <location>
        <begin position="179"/>
        <end position="219"/>
    </location>
</feature>
<feature type="region of interest" description="Disordered" evidence="2">
    <location>
        <begin position="76"/>
        <end position="95"/>
    </location>
</feature>
<keyword evidence="1" id="KW-0227">DNA damage</keyword>
<feature type="region of interest" description="Disordered" evidence="2">
    <location>
        <begin position="134"/>
        <end position="177"/>
    </location>
</feature>
<dbReference type="InterPro" id="IPR029071">
    <property type="entry name" value="Ubiquitin-like_domsf"/>
</dbReference>
<dbReference type="Proteomes" id="UP000663855">
    <property type="component" value="Unassembled WGS sequence"/>
</dbReference>
<dbReference type="PROSITE" id="PS50053">
    <property type="entry name" value="UBIQUITIN_2"/>
    <property type="match status" value="1"/>
</dbReference>
<keyword evidence="1" id="KW-0234">DNA repair</keyword>
<accession>A0A816B4X2</accession>
<dbReference type="PANTHER" id="PTHR10621:SF0">
    <property type="entry name" value="UV EXCISION REPAIR PROTEIN RAD23"/>
    <property type="match status" value="1"/>
</dbReference>
<organism evidence="5 6">
    <name type="scientific">Rotaria magnacalcarata</name>
    <dbReference type="NCBI Taxonomy" id="392030"/>
    <lineage>
        <taxon>Eukaryota</taxon>
        <taxon>Metazoa</taxon>
        <taxon>Spiralia</taxon>
        <taxon>Gnathifera</taxon>
        <taxon>Rotifera</taxon>
        <taxon>Eurotatoria</taxon>
        <taxon>Bdelloidea</taxon>
        <taxon>Philodinida</taxon>
        <taxon>Philodinidae</taxon>
        <taxon>Rotaria</taxon>
    </lineage>
</organism>
<dbReference type="GO" id="GO:0043161">
    <property type="term" value="P:proteasome-mediated ubiquitin-dependent protein catabolic process"/>
    <property type="evidence" value="ECO:0007669"/>
    <property type="project" value="UniProtKB-UniRule"/>
</dbReference>
<comment type="subcellular location">
    <subcellularLocation>
        <location evidence="1">Nucleus</location>
    </subcellularLocation>
    <subcellularLocation>
        <location evidence="1">Cytoplasm</location>
    </subcellularLocation>
</comment>
<evidence type="ECO:0000313" key="6">
    <source>
        <dbReference type="Proteomes" id="UP000663855"/>
    </source>
</evidence>
<dbReference type="Gene3D" id="1.10.8.10">
    <property type="entry name" value="DNA helicase RuvA subunit, C-terminal domain"/>
    <property type="match status" value="2"/>
</dbReference>
<feature type="compositionally biased region" description="Low complexity" evidence="2">
    <location>
        <begin position="315"/>
        <end position="326"/>
    </location>
</feature>
<dbReference type="PRINTS" id="PR01839">
    <property type="entry name" value="RAD23PROTEIN"/>
</dbReference>
<name>A0A816B4X2_9BILA</name>
<dbReference type="SMART" id="SM00165">
    <property type="entry name" value="UBA"/>
    <property type="match status" value="2"/>
</dbReference>
<comment type="caution">
    <text evidence="5">The sequence shown here is derived from an EMBL/GenBank/DDBJ whole genome shotgun (WGS) entry which is preliminary data.</text>
</comment>
<dbReference type="GO" id="GO:0005654">
    <property type="term" value="C:nucleoplasm"/>
    <property type="evidence" value="ECO:0007669"/>
    <property type="project" value="TreeGrafter"/>
</dbReference>
<keyword evidence="1" id="KW-0963">Cytoplasm</keyword>
<feature type="region of interest" description="Disordered" evidence="2">
    <location>
        <begin position="314"/>
        <end position="370"/>
    </location>
</feature>
<dbReference type="GO" id="GO:0003684">
    <property type="term" value="F:damaged DNA binding"/>
    <property type="evidence" value="ECO:0007669"/>
    <property type="project" value="UniProtKB-UniRule"/>
</dbReference>
<dbReference type="Pfam" id="PF09280">
    <property type="entry name" value="XPC-binding"/>
    <property type="match status" value="1"/>
</dbReference>
<evidence type="ECO:0000256" key="1">
    <source>
        <dbReference type="RuleBase" id="RU367049"/>
    </source>
</evidence>
<dbReference type="SMART" id="SM00213">
    <property type="entry name" value="UBQ"/>
    <property type="match status" value="1"/>
</dbReference>
<comment type="similarity">
    <text evidence="1">Belongs to the RAD23 family.</text>
</comment>
<dbReference type="PANTHER" id="PTHR10621">
    <property type="entry name" value="UV EXCISION REPAIR PROTEIN RAD23"/>
    <property type="match status" value="1"/>
</dbReference>
<keyword evidence="1" id="KW-0539">Nucleus</keyword>
<dbReference type="SUPFAM" id="SSF46934">
    <property type="entry name" value="UBA-like"/>
    <property type="match status" value="2"/>
</dbReference>
<sequence>MQLTIKNLHNEQFTVECNDEDSVKALKDTIAARDDLREKYDPELLKLLYKGKVMDDEDSVASYTISPEGFLVLVKQTPGKPKPPPKKKPNQGYDYAAGGFNSPFGMGHMSNSFMKNPFSHDPFMQLSLQPNSLIQQPYPSPLSSSSPSGRSPKQPEYPAFNPAPNVTNPVLPQSSSLPEGYEKDLKYLVDSGFDRLKAEKALRASSYDLNFALDFLISGNVPEIDDMPVAAQVPIQPRPADIPIDKPILPNPTSNETQNVEGLGMSLKEMNQIIQQNPEQLQIIKAAVEATQPEIARLIETDPQAFLDLMKQAAEEANSQSSAGNAPGTDANQSRGTNPQTFLDLMKQAAEEANSQSSAGNAPGTDANQSRGTIQVTLSSQEQQIINQMQEMGLDRNRAIEAFVACDRNPELAIEYLLNAPE</sequence>
<dbReference type="GO" id="GO:0031593">
    <property type="term" value="F:polyubiquitin modification-dependent protein binding"/>
    <property type="evidence" value="ECO:0007669"/>
    <property type="project" value="UniProtKB-UniRule"/>
</dbReference>
<dbReference type="CDD" id="cd01805">
    <property type="entry name" value="Ubl_Rad23"/>
    <property type="match status" value="1"/>
</dbReference>
<dbReference type="Pfam" id="PF00240">
    <property type="entry name" value="ubiquitin"/>
    <property type="match status" value="1"/>
</dbReference>
<dbReference type="GO" id="GO:0070628">
    <property type="term" value="F:proteasome binding"/>
    <property type="evidence" value="ECO:0007669"/>
    <property type="project" value="TreeGrafter"/>
</dbReference>
<feature type="compositionally biased region" description="Low complexity" evidence="2">
    <location>
        <begin position="141"/>
        <end position="154"/>
    </location>
</feature>
<dbReference type="AlphaFoldDB" id="A0A816B4X2"/>
<protein>
    <recommendedName>
        <fullName evidence="1">UV excision repair protein RAD23</fullName>
    </recommendedName>
</protein>
<dbReference type="InterPro" id="IPR004806">
    <property type="entry name" value="Rad23"/>
</dbReference>
<dbReference type="Gene3D" id="3.10.20.90">
    <property type="entry name" value="Phosphatidylinositol 3-kinase Catalytic Subunit, Chain A, domain 1"/>
    <property type="match status" value="1"/>
</dbReference>
<dbReference type="PROSITE" id="PS50030">
    <property type="entry name" value="UBA"/>
    <property type="match status" value="2"/>
</dbReference>
<dbReference type="InterPro" id="IPR009060">
    <property type="entry name" value="UBA-like_sf"/>
</dbReference>
<gene>
    <name evidence="5" type="ORF">CJN711_LOCUS35576</name>
</gene>
<dbReference type="Gene3D" id="1.10.10.540">
    <property type="entry name" value="XPC-binding domain"/>
    <property type="match status" value="1"/>
</dbReference>